<dbReference type="InterPro" id="IPR032093">
    <property type="entry name" value="PhoD_N"/>
</dbReference>
<dbReference type="CDD" id="cd07389">
    <property type="entry name" value="MPP_PhoD"/>
    <property type="match status" value="1"/>
</dbReference>
<name>A0ABR3D5S6_NEUIN</name>
<dbReference type="PANTHER" id="PTHR43606:SF7">
    <property type="entry name" value="PHOSPHATASE, PUTATIVE (AFU_ORTHOLOGUE AFUA_6G08710)-RELATED"/>
    <property type="match status" value="1"/>
</dbReference>
<evidence type="ECO:0000259" key="2">
    <source>
        <dbReference type="Pfam" id="PF09423"/>
    </source>
</evidence>
<feature type="domain" description="Phospholipase D N-terminal" evidence="3">
    <location>
        <begin position="88"/>
        <end position="205"/>
    </location>
</feature>
<feature type="domain" description="PhoD-like phosphatase metallophosphatase" evidence="2">
    <location>
        <begin position="219"/>
        <end position="586"/>
    </location>
</feature>
<organism evidence="4 5">
    <name type="scientific">Neurospora intermedia</name>
    <dbReference type="NCBI Taxonomy" id="5142"/>
    <lineage>
        <taxon>Eukaryota</taxon>
        <taxon>Fungi</taxon>
        <taxon>Dikarya</taxon>
        <taxon>Ascomycota</taxon>
        <taxon>Pezizomycotina</taxon>
        <taxon>Sordariomycetes</taxon>
        <taxon>Sordariomycetidae</taxon>
        <taxon>Sordariales</taxon>
        <taxon>Sordariaceae</taxon>
        <taxon>Neurospora</taxon>
    </lineage>
</organism>
<dbReference type="InterPro" id="IPR052900">
    <property type="entry name" value="Phospholipid_Metab_Enz"/>
</dbReference>
<dbReference type="Proteomes" id="UP001451303">
    <property type="component" value="Unassembled WGS sequence"/>
</dbReference>
<dbReference type="InterPro" id="IPR038607">
    <property type="entry name" value="PhoD-like_sf"/>
</dbReference>
<dbReference type="PANTHER" id="PTHR43606">
    <property type="entry name" value="PHOSPHATASE, PUTATIVE (AFU_ORTHOLOGUE AFUA_6G08710)-RELATED"/>
    <property type="match status" value="1"/>
</dbReference>
<evidence type="ECO:0000256" key="1">
    <source>
        <dbReference type="SAM" id="MobiDB-lite"/>
    </source>
</evidence>
<proteinExistence type="predicted"/>
<keyword evidence="5" id="KW-1185">Reference proteome</keyword>
<dbReference type="Pfam" id="PF09423">
    <property type="entry name" value="PhoD"/>
    <property type="match status" value="1"/>
</dbReference>
<accession>A0ABR3D5S6</accession>
<comment type="caution">
    <text evidence="4">The sequence shown here is derived from an EMBL/GenBank/DDBJ whole genome shotgun (WGS) entry which is preliminary data.</text>
</comment>
<dbReference type="InterPro" id="IPR018946">
    <property type="entry name" value="PhoD-like_MPP"/>
</dbReference>
<feature type="region of interest" description="Disordered" evidence="1">
    <location>
        <begin position="1"/>
        <end position="20"/>
    </location>
</feature>
<dbReference type="SUPFAM" id="SSF56300">
    <property type="entry name" value="Metallo-dependent phosphatases"/>
    <property type="match status" value="1"/>
</dbReference>
<feature type="compositionally biased region" description="Polar residues" evidence="1">
    <location>
        <begin position="11"/>
        <end position="20"/>
    </location>
</feature>
<evidence type="ECO:0000313" key="4">
    <source>
        <dbReference type="EMBL" id="KAL0468055.1"/>
    </source>
</evidence>
<protein>
    <submittedName>
        <fullName evidence="4">PhoD-like phosphatase domain-containing protein</fullName>
    </submittedName>
</protein>
<reference evidence="4 5" key="1">
    <citation type="submission" date="2023-09" db="EMBL/GenBank/DDBJ databases">
        <title>Multi-omics analysis of a traditional fermented food reveals byproduct-associated fungal strains for waste-to-food upcycling.</title>
        <authorList>
            <consortium name="Lawrence Berkeley National Laboratory"/>
            <person name="Rekdal V.M."/>
            <person name="Villalobos-Escobedo J.M."/>
            <person name="Rodriguez-Valeron N."/>
            <person name="Garcia M.O."/>
            <person name="Vasquez D.P."/>
            <person name="Damayanti I."/>
            <person name="Sorensen P.M."/>
            <person name="Baidoo E.E."/>
            <person name="De Carvalho A.C."/>
            <person name="Riley R."/>
            <person name="Lipzen A."/>
            <person name="He G."/>
            <person name="Yan M."/>
            <person name="Haridas S."/>
            <person name="Daum C."/>
            <person name="Yoshinaga Y."/>
            <person name="Ng V."/>
            <person name="Grigoriev I.V."/>
            <person name="Munk R."/>
            <person name="Nuraida L."/>
            <person name="Wijaya C.H."/>
            <person name="Morales P.-C."/>
            <person name="Keasling J.D."/>
        </authorList>
    </citation>
    <scope>NUCLEOTIDE SEQUENCE [LARGE SCALE GENOMIC DNA]</scope>
    <source>
        <strain evidence="4 5">FGSC 2613</strain>
    </source>
</reference>
<gene>
    <name evidence="4" type="ORF">QR685DRAFT_599493</name>
</gene>
<dbReference type="InterPro" id="IPR029052">
    <property type="entry name" value="Metallo-depent_PP-like"/>
</dbReference>
<evidence type="ECO:0000259" key="3">
    <source>
        <dbReference type="Pfam" id="PF16655"/>
    </source>
</evidence>
<sequence>MEKDIYKQDAPCSSQVETSLHTPSRAMTMKQTTGILLFATGVSAFYAGNINYVSPSLRHPSLGISIPKVAARTYESISWKPEQLNFTHGVASGDPYDDSVILWTRAAPTMDNDHSNTTVSGTTGLFSHETEEFVFFSKSKVCVDWKIATDEKFEEVADEGRVWTSSDIDFTVKVEAKKLCPFTTYYYQFNICDSYNKSPVGRTKTLPARGKKVPSDIELAVYSCSNYPQGFFSVFGNTVRKDSVDFIVFLGDYIYEFQNGQYGWGDALGRIPQPDRVTYTLYDYRRRIATYRTDLDLVANHMKFPWIQVWDDHEVADNTWRDGSSFLQNNEDSFISDGGVSTDSRKANAVRAYFEWMPIRQVDMDDGLRIWRNFEFGDLFDLIMLDTRQYDRSITNLYTNTGYIKHISNDTSRSLMGPRQEAWFYRTLKESSQRGTKWRLIGNQIIFSQLIVTKDRNLPYDYDAWDGYVANRNRTFATLYENSINNNIMLAGDSHASWASDLVWLDKPIELGEEYDPITGRGAIGVEFAVSAVSSPSPLGQNVTMAETETDNNLLTTFNKELQWADLYYRGYTELCVGYEGVTARFYGAPDIRTRNGFEVSLANFTVKDGENRLQRYGEEMVASVDGKVEFGSLQRGETVTKNLTYDTEEKRWFVFGE</sequence>
<dbReference type="Gene3D" id="2.60.40.380">
    <property type="entry name" value="Purple acid phosphatase-like, N-terminal"/>
    <property type="match status" value="1"/>
</dbReference>
<evidence type="ECO:0000313" key="5">
    <source>
        <dbReference type="Proteomes" id="UP001451303"/>
    </source>
</evidence>
<dbReference type="Pfam" id="PF16655">
    <property type="entry name" value="PhoD_N"/>
    <property type="match status" value="1"/>
</dbReference>
<dbReference type="Gene3D" id="3.60.21.70">
    <property type="entry name" value="PhoD-like phosphatase"/>
    <property type="match status" value="1"/>
</dbReference>
<dbReference type="EMBL" id="JAVLET010000008">
    <property type="protein sequence ID" value="KAL0468055.1"/>
    <property type="molecule type" value="Genomic_DNA"/>
</dbReference>